<organism evidence="1 2">
    <name type="scientific">Armillaria ostoyae</name>
    <name type="common">Armillaria root rot fungus</name>
    <dbReference type="NCBI Taxonomy" id="47428"/>
    <lineage>
        <taxon>Eukaryota</taxon>
        <taxon>Fungi</taxon>
        <taxon>Dikarya</taxon>
        <taxon>Basidiomycota</taxon>
        <taxon>Agaricomycotina</taxon>
        <taxon>Agaricomycetes</taxon>
        <taxon>Agaricomycetidae</taxon>
        <taxon>Agaricales</taxon>
        <taxon>Marasmiineae</taxon>
        <taxon>Physalacriaceae</taxon>
        <taxon>Armillaria</taxon>
    </lineage>
</organism>
<proteinExistence type="predicted"/>
<dbReference type="AlphaFoldDB" id="A0A284RT11"/>
<protein>
    <submittedName>
        <fullName evidence="1">Uncharacterized protein</fullName>
    </submittedName>
</protein>
<dbReference type="Proteomes" id="UP000219338">
    <property type="component" value="Unassembled WGS sequence"/>
</dbReference>
<sequence>MIQCTSIIHTLRRADGSKTKQDAGSQSGRYDGHHHYVACRVSELGLEKRANVFPVQAHNASSTGYRAVVAAEDLPDSFHVLCIRSSHRIDYWREYLGRAVVLVRDFQTGVRSA</sequence>
<reference evidence="2" key="1">
    <citation type="journal article" date="2017" name="Nat. Ecol. Evol.">
        <title>Genome expansion and lineage-specific genetic innovations in the forest pathogenic fungi Armillaria.</title>
        <authorList>
            <person name="Sipos G."/>
            <person name="Prasanna A.N."/>
            <person name="Walter M.C."/>
            <person name="O'Connor E."/>
            <person name="Balint B."/>
            <person name="Krizsan K."/>
            <person name="Kiss B."/>
            <person name="Hess J."/>
            <person name="Varga T."/>
            <person name="Slot J."/>
            <person name="Riley R."/>
            <person name="Boka B."/>
            <person name="Rigling D."/>
            <person name="Barry K."/>
            <person name="Lee J."/>
            <person name="Mihaltcheva S."/>
            <person name="LaButti K."/>
            <person name="Lipzen A."/>
            <person name="Waldron R."/>
            <person name="Moloney N.M."/>
            <person name="Sperisen C."/>
            <person name="Kredics L."/>
            <person name="Vagvoelgyi C."/>
            <person name="Patrignani A."/>
            <person name="Fitzpatrick D."/>
            <person name="Nagy I."/>
            <person name="Doyle S."/>
            <person name="Anderson J.B."/>
            <person name="Grigoriev I.V."/>
            <person name="Gueldener U."/>
            <person name="Muensterkoetter M."/>
            <person name="Nagy L.G."/>
        </authorList>
    </citation>
    <scope>NUCLEOTIDE SEQUENCE [LARGE SCALE GENOMIC DNA]</scope>
    <source>
        <strain evidence="2">C18/9</strain>
    </source>
</reference>
<evidence type="ECO:0000313" key="2">
    <source>
        <dbReference type="Proteomes" id="UP000219338"/>
    </source>
</evidence>
<keyword evidence="2" id="KW-1185">Reference proteome</keyword>
<accession>A0A284RT11</accession>
<dbReference type="EMBL" id="FUEG01000015">
    <property type="protein sequence ID" value="SJL11904.1"/>
    <property type="molecule type" value="Genomic_DNA"/>
</dbReference>
<name>A0A284RT11_ARMOS</name>
<gene>
    <name evidence="1" type="ORF">ARMOST_15318</name>
</gene>
<evidence type="ECO:0000313" key="1">
    <source>
        <dbReference type="EMBL" id="SJL11904.1"/>
    </source>
</evidence>